<keyword evidence="18" id="KW-1185">Reference proteome</keyword>
<keyword evidence="3" id="KW-0813">Transport</keyword>
<dbReference type="CDD" id="cd01879">
    <property type="entry name" value="FeoB"/>
    <property type="match status" value="1"/>
</dbReference>
<reference evidence="17" key="1">
    <citation type="submission" date="2011-10" db="EMBL/GenBank/DDBJ databases">
        <title>The Genome Sequence of Oxalobacter formigenes HOxBLS.</title>
        <authorList>
            <consortium name="The Broad Institute Genome Sequencing Platform"/>
            <person name="Earl A."/>
            <person name="Ward D."/>
            <person name="Feldgarden M."/>
            <person name="Gevers D."/>
            <person name="Allison M.J."/>
            <person name="Humphrey S."/>
            <person name="Young S.K."/>
            <person name="Zeng Q."/>
            <person name="Gargeya S."/>
            <person name="Fitzgerald M."/>
            <person name="Haas B."/>
            <person name="Abouelleil A."/>
            <person name="Alvarado L."/>
            <person name="Arachchi H.M."/>
            <person name="Berlin A."/>
            <person name="Brown A."/>
            <person name="Chapman S.B."/>
            <person name="Chen Z."/>
            <person name="Dunbar C."/>
            <person name="Freedman E."/>
            <person name="Gearin G."/>
            <person name="Goldberg J."/>
            <person name="Griggs A."/>
            <person name="Gujja S."/>
            <person name="Heiman D."/>
            <person name="Howarth C."/>
            <person name="Larson L."/>
            <person name="Lui A."/>
            <person name="MacDonald P.J.P."/>
            <person name="Montmayeur A."/>
            <person name="Murphy C."/>
            <person name="Neiman D."/>
            <person name="Pearson M."/>
            <person name="Priest M."/>
            <person name="Roberts A."/>
            <person name="Saif S."/>
            <person name="Shea T."/>
            <person name="Shenoy N."/>
            <person name="Sisk P."/>
            <person name="Stolte C."/>
            <person name="Sykes S."/>
            <person name="Wortman J."/>
            <person name="Nusbaum C."/>
            <person name="Birren B."/>
        </authorList>
    </citation>
    <scope>NUCLEOTIDE SEQUENCE [LARGE SCALE GENOMIC DNA]</scope>
    <source>
        <strain evidence="17">HOxBLS</strain>
    </source>
</reference>
<evidence type="ECO:0000256" key="7">
    <source>
        <dbReference type="ARBA" id="ARBA00022692"/>
    </source>
</evidence>
<evidence type="ECO:0000256" key="9">
    <source>
        <dbReference type="ARBA" id="ARBA00022989"/>
    </source>
</evidence>
<evidence type="ECO:0000256" key="1">
    <source>
        <dbReference type="ARBA" id="ARBA00004429"/>
    </source>
</evidence>
<comment type="caution">
    <text evidence="17">The sequence shown here is derived from an EMBL/GenBank/DDBJ whole genome shotgun (WGS) entry which is preliminary data.</text>
</comment>
<feature type="domain" description="FeoB-type G" evidence="16">
    <location>
        <begin position="17"/>
        <end position="184"/>
    </location>
</feature>
<evidence type="ECO:0000256" key="10">
    <source>
        <dbReference type="ARBA" id="ARBA00023004"/>
    </source>
</evidence>
<evidence type="ECO:0000256" key="11">
    <source>
        <dbReference type="ARBA" id="ARBA00023065"/>
    </source>
</evidence>
<evidence type="ECO:0000256" key="2">
    <source>
        <dbReference type="ARBA" id="ARBA00022371"/>
    </source>
</evidence>
<dbReference type="SUPFAM" id="SSF52540">
    <property type="entry name" value="P-loop containing nucleoside triphosphate hydrolases"/>
    <property type="match status" value="1"/>
</dbReference>
<accession>C3X6F7</accession>
<feature type="transmembrane region" description="Helical" evidence="15">
    <location>
        <begin position="467"/>
        <end position="485"/>
    </location>
</feature>
<keyword evidence="11" id="KW-0406">Ion transport</keyword>
<dbReference type="GO" id="GO:0015093">
    <property type="term" value="F:ferrous iron transmembrane transporter activity"/>
    <property type="evidence" value="ECO:0007669"/>
    <property type="project" value="InterPro"/>
</dbReference>
<dbReference type="GO" id="GO:0005525">
    <property type="term" value="F:GTP binding"/>
    <property type="evidence" value="ECO:0007669"/>
    <property type="project" value="UniProtKB-KW"/>
</dbReference>
<dbReference type="FunFam" id="3.40.50.300:FF:000426">
    <property type="entry name" value="Ferrous iron transport protein B"/>
    <property type="match status" value="1"/>
</dbReference>
<dbReference type="Pfam" id="PF07664">
    <property type="entry name" value="FeoB_C"/>
    <property type="match status" value="1"/>
</dbReference>
<evidence type="ECO:0000256" key="13">
    <source>
        <dbReference type="ARBA" id="ARBA00023136"/>
    </source>
</evidence>
<keyword evidence="10" id="KW-0408">Iron</keyword>
<dbReference type="PRINTS" id="PR00326">
    <property type="entry name" value="GTP1OBG"/>
</dbReference>
<keyword evidence="6" id="KW-0997">Cell inner membrane</keyword>
<dbReference type="Pfam" id="PF02421">
    <property type="entry name" value="FeoB_N"/>
    <property type="match status" value="1"/>
</dbReference>
<evidence type="ECO:0000256" key="15">
    <source>
        <dbReference type="SAM" id="Phobius"/>
    </source>
</evidence>
<dbReference type="HOGENOM" id="CLU_013350_3_0_4"/>
<dbReference type="InterPro" id="IPR027417">
    <property type="entry name" value="P-loop_NTPase"/>
</dbReference>
<feature type="transmembrane region" description="Helical" evidence="15">
    <location>
        <begin position="573"/>
        <end position="593"/>
    </location>
</feature>
<proteinExistence type="predicted"/>
<feature type="transmembrane region" description="Helical" evidence="15">
    <location>
        <begin position="336"/>
        <end position="358"/>
    </location>
</feature>
<keyword evidence="5" id="KW-0410">Iron transport</keyword>
<feature type="transmembrane region" description="Helical" evidence="15">
    <location>
        <begin position="370"/>
        <end position="396"/>
    </location>
</feature>
<dbReference type="InterPro" id="IPR011640">
    <property type="entry name" value="Fe2_transport_prot_B_C"/>
</dbReference>
<evidence type="ECO:0000256" key="3">
    <source>
        <dbReference type="ARBA" id="ARBA00022448"/>
    </source>
</evidence>
<evidence type="ECO:0000256" key="4">
    <source>
        <dbReference type="ARBA" id="ARBA00022475"/>
    </source>
</evidence>
<keyword evidence="7 15" id="KW-0812">Transmembrane</keyword>
<keyword evidence="13 15" id="KW-0472">Membrane</keyword>
<dbReference type="InterPro" id="IPR006073">
    <property type="entry name" value="GTP-bd"/>
</dbReference>
<keyword evidence="12" id="KW-0342">GTP-binding</keyword>
<dbReference type="AlphaFoldDB" id="C3X6F7"/>
<evidence type="ECO:0000256" key="6">
    <source>
        <dbReference type="ARBA" id="ARBA00022519"/>
    </source>
</evidence>
<dbReference type="PANTHER" id="PTHR43185:SF1">
    <property type="entry name" value="FE(2+) TRANSPORTER FEOB"/>
    <property type="match status" value="1"/>
</dbReference>
<organism evidence="17 18">
    <name type="scientific">Oxalobacter paraformigenes</name>
    <dbReference type="NCBI Taxonomy" id="556268"/>
    <lineage>
        <taxon>Bacteria</taxon>
        <taxon>Pseudomonadati</taxon>
        <taxon>Pseudomonadota</taxon>
        <taxon>Betaproteobacteria</taxon>
        <taxon>Burkholderiales</taxon>
        <taxon>Oxalobacteraceae</taxon>
        <taxon>Oxalobacter</taxon>
    </lineage>
</organism>
<dbReference type="Gene3D" id="3.40.50.300">
    <property type="entry name" value="P-loop containing nucleotide triphosphate hydrolases"/>
    <property type="match status" value="1"/>
</dbReference>
<evidence type="ECO:0000256" key="14">
    <source>
        <dbReference type="ARBA" id="ARBA00031200"/>
    </source>
</evidence>
<evidence type="ECO:0000313" key="17">
    <source>
        <dbReference type="EMBL" id="EEO28793.1"/>
    </source>
</evidence>
<feature type="transmembrane region" description="Helical" evidence="15">
    <location>
        <begin position="236"/>
        <end position="257"/>
    </location>
</feature>
<dbReference type="PROSITE" id="PS51711">
    <property type="entry name" value="G_FEOB"/>
    <property type="match status" value="1"/>
</dbReference>
<dbReference type="InterPro" id="IPR030389">
    <property type="entry name" value="G_FEOB_dom"/>
</dbReference>
<dbReference type="Pfam" id="PF07670">
    <property type="entry name" value="Gate"/>
    <property type="match status" value="2"/>
</dbReference>
<dbReference type="InterPro" id="IPR050860">
    <property type="entry name" value="FeoB_GTPase"/>
</dbReference>
<sequence length="631" mass="69366">MNPTDREIGLLKKSASFRSIALVGNPNSGKTALFNRLTGSHQKVANYAGVTVERKEGDMKTDNGQRFHIIDLPGIYSLTPLTQDEEITRKALLEKTDDTPIDLIVYVADATNLKRSLKLILDVIALGYPTILALNMIDLARKRGQIIDLELLQDELGIPVVETVAVEPGGIEALIDLLEKGDVFVNLTPAPGTKKPLLENRSSSFESRRILEAVIKRNADTYPLNQKIDSIVLHPVFGFPILIAILFFMFQAVFSWAEMPMEWIETGIDTVGSLFTLWLPEGVLRSLIVDGIIAGVGSIIVFLPQILILFFFILILEESGYLPRAAFMLDKLMSKIGLSGHAFIPLLSSFACAVPGIMATRTIKNRKDKIITILIAPLMTCSARLPVYSLIIAAFIPDKTVGIFNFQGLVLFGLYISGILAAVLIAWILSRLLGKNDYQPLLMELPSYHLPRIRNIAIGLWERARIFLVRVSTVIFATSVLLWVLSTYPTPPEGAAGAAIEYSFAGQLGHWLEYIVRPIGFNWQIAVSLIPGMAAREIAVSALGTVYALSASGDDLSVALTSLISSSWSLPTALSLLAWFVFAPQCFATLGVIRRETNSWWTMSFAAAYLFGLAYLASLATYHISRFLLGC</sequence>
<dbReference type="InterPro" id="IPR011642">
    <property type="entry name" value="Gate_dom"/>
</dbReference>
<dbReference type="Proteomes" id="UP000003973">
    <property type="component" value="Unassembled WGS sequence"/>
</dbReference>
<evidence type="ECO:0000259" key="16">
    <source>
        <dbReference type="PROSITE" id="PS51711"/>
    </source>
</evidence>
<dbReference type="RefSeq" id="WP_005878771.1">
    <property type="nucleotide sequence ID" value="NZ_CABMNL010000001.1"/>
</dbReference>
<dbReference type="EMBL" id="ACDP02000003">
    <property type="protein sequence ID" value="EEO28793.1"/>
    <property type="molecule type" value="Genomic_DNA"/>
</dbReference>
<dbReference type="InterPro" id="IPR005225">
    <property type="entry name" value="Small_GTP-bd"/>
</dbReference>
<dbReference type="GO" id="GO:0005886">
    <property type="term" value="C:plasma membrane"/>
    <property type="evidence" value="ECO:0007669"/>
    <property type="project" value="UniProtKB-SubCell"/>
</dbReference>
<dbReference type="PANTHER" id="PTHR43185">
    <property type="entry name" value="FERROUS IRON TRANSPORT PROTEIN B"/>
    <property type="match status" value="1"/>
</dbReference>
<feature type="transmembrane region" description="Helical" evidence="15">
    <location>
        <begin position="263"/>
        <end position="280"/>
    </location>
</feature>
<dbReference type="eggNOG" id="COG0370">
    <property type="taxonomic scope" value="Bacteria"/>
</dbReference>
<evidence type="ECO:0000313" key="18">
    <source>
        <dbReference type="Proteomes" id="UP000003973"/>
    </source>
</evidence>
<evidence type="ECO:0000256" key="5">
    <source>
        <dbReference type="ARBA" id="ARBA00022496"/>
    </source>
</evidence>
<protein>
    <recommendedName>
        <fullName evidence="2">Fe(2+) transporter FeoB</fullName>
    </recommendedName>
    <alternativeName>
        <fullName evidence="14">Ferrous iron transport protein B</fullName>
    </alternativeName>
</protein>
<evidence type="ECO:0000256" key="8">
    <source>
        <dbReference type="ARBA" id="ARBA00022741"/>
    </source>
</evidence>
<feature type="transmembrane region" description="Helical" evidence="15">
    <location>
        <begin position="605"/>
        <end position="625"/>
    </location>
</feature>
<feature type="transmembrane region" description="Helical" evidence="15">
    <location>
        <begin position="408"/>
        <end position="429"/>
    </location>
</feature>
<gene>
    <name evidence="17" type="ORF">OFAG_01946</name>
</gene>
<feature type="transmembrane region" description="Helical" evidence="15">
    <location>
        <begin position="292"/>
        <end position="316"/>
    </location>
</feature>
<evidence type="ECO:0000256" key="12">
    <source>
        <dbReference type="ARBA" id="ARBA00023134"/>
    </source>
</evidence>
<name>C3X6F7_9BURK</name>
<comment type="subcellular location">
    <subcellularLocation>
        <location evidence="1">Cell inner membrane</location>
        <topology evidence="1">Multi-pass membrane protein</topology>
    </subcellularLocation>
</comment>
<dbReference type="NCBIfam" id="TIGR00231">
    <property type="entry name" value="small_GTP"/>
    <property type="match status" value="1"/>
</dbReference>
<keyword evidence="4" id="KW-1003">Cell membrane</keyword>
<keyword evidence="9 15" id="KW-1133">Transmembrane helix</keyword>
<keyword evidence="8" id="KW-0547">Nucleotide-binding</keyword>